<proteinExistence type="predicted"/>
<evidence type="ECO:0000256" key="6">
    <source>
        <dbReference type="ARBA" id="ARBA00022840"/>
    </source>
</evidence>
<dbReference type="InterPro" id="IPR011527">
    <property type="entry name" value="ABC1_TM_dom"/>
</dbReference>
<evidence type="ECO:0000256" key="1">
    <source>
        <dbReference type="ARBA" id="ARBA00004651"/>
    </source>
</evidence>
<keyword evidence="8 9" id="KW-0472">Membrane</keyword>
<dbReference type="InterPro" id="IPR003439">
    <property type="entry name" value="ABC_transporter-like_ATP-bd"/>
</dbReference>
<dbReference type="GeneID" id="301135646"/>
<keyword evidence="6 12" id="KW-0067">ATP-binding</keyword>
<gene>
    <name evidence="12" type="ORF">AMD00_05960</name>
</gene>
<dbReference type="PANTHER" id="PTHR43394:SF1">
    <property type="entry name" value="ATP-BINDING CASSETTE SUB-FAMILY B MEMBER 10, MITOCHONDRIAL"/>
    <property type="match status" value="1"/>
</dbReference>
<feature type="transmembrane region" description="Helical" evidence="9">
    <location>
        <begin position="159"/>
        <end position="176"/>
    </location>
</feature>
<organism evidence="12 13">
    <name type="scientific">Viridibacillus arvi</name>
    <dbReference type="NCBI Taxonomy" id="263475"/>
    <lineage>
        <taxon>Bacteria</taxon>
        <taxon>Bacillati</taxon>
        <taxon>Bacillota</taxon>
        <taxon>Bacilli</taxon>
        <taxon>Bacillales</taxon>
        <taxon>Caryophanaceae</taxon>
        <taxon>Viridibacillus</taxon>
    </lineage>
</organism>
<keyword evidence="4 9" id="KW-0812">Transmembrane</keyword>
<name>A0A0M0LLR3_9BACL</name>
<dbReference type="Gene3D" id="3.40.50.300">
    <property type="entry name" value="P-loop containing nucleotide triphosphate hydrolases"/>
    <property type="match status" value="1"/>
</dbReference>
<evidence type="ECO:0000256" key="2">
    <source>
        <dbReference type="ARBA" id="ARBA00022448"/>
    </source>
</evidence>
<feature type="domain" description="ABC transporter" evidence="10">
    <location>
        <begin position="335"/>
        <end position="570"/>
    </location>
</feature>
<reference evidence="13" key="1">
    <citation type="submission" date="2015-08" db="EMBL/GenBank/DDBJ databases">
        <title>Fjat-10028 dsm 16317.</title>
        <authorList>
            <person name="Liu B."/>
            <person name="Wang J."/>
            <person name="Zhu Y."/>
            <person name="Liu G."/>
            <person name="Chen Q."/>
            <person name="Chen Z."/>
            <person name="Lan J."/>
            <person name="Che J."/>
            <person name="Ge C."/>
            <person name="Shi H."/>
            <person name="Pan Z."/>
            <person name="Liu X."/>
        </authorList>
    </citation>
    <scope>NUCLEOTIDE SEQUENCE [LARGE SCALE GENOMIC DNA]</scope>
    <source>
        <strain evidence="13">DSM 16317</strain>
    </source>
</reference>
<evidence type="ECO:0000259" key="11">
    <source>
        <dbReference type="PROSITE" id="PS50929"/>
    </source>
</evidence>
<evidence type="ECO:0000256" key="3">
    <source>
        <dbReference type="ARBA" id="ARBA00022475"/>
    </source>
</evidence>
<dbReference type="InterPro" id="IPR003593">
    <property type="entry name" value="AAA+_ATPase"/>
</dbReference>
<dbReference type="InterPro" id="IPR039421">
    <property type="entry name" value="Type_1_exporter"/>
</dbReference>
<dbReference type="Proteomes" id="UP000036867">
    <property type="component" value="Unassembled WGS sequence"/>
</dbReference>
<dbReference type="FunFam" id="3.40.50.300:FF:000221">
    <property type="entry name" value="Multidrug ABC transporter ATP-binding protein"/>
    <property type="match status" value="1"/>
</dbReference>
<evidence type="ECO:0000313" key="13">
    <source>
        <dbReference type="Proteomes" id="UP000036867"/>
    </source>
</evidence>
<dbReference type="PANTHER" id="PTHR43394">
    <property type="entry name" value="ATP-DEPENDENT PERMEASE MDL1, MITOCHONDRIAL"/>
    <property type="match status" value="1"/>
</dbReference>
<evidence type="ECO:0000259" key="10">
    <source>
        <dbReference type="PROSITE" id="PS50893"/>
    </source>
</evidence>
<dbReference type="EMBL" id="LILB01000001">
    <property type="protein sequence ID" value="KOO51964.1"/>
    <property type="molecule type" value="Genomic_DNA"/>
</dbReference>
<dbReference type="CDD" id="cd18548">
    <property type="entry name" value="ABC_6TM_Tm287_like"/>
    <property type="match status" value="1"/>
</dbReference>
<feature type="transmembrane region" description="Helical" evidence="9">
    <location>
        <begin position="136"/>
        <end position="153"/>
    </location>
</feature>
<dbReference type="OrthoDB" id="9770415at2"/>
<dbReference type="InterPro" id="IPR027417">
    <property type="entry name" value="P-loop_NTPase"/>
</dbReference>
<feature type="transmembrane region" description="Helical" evidence="9">
    <location>
        <begin position="238"/>
        <end position="262"/>
    </location>
</feature>
<feature type="transmembrane region" description="Helical" evidence="9">
    <location>
        <begin position="54"/>
        <end position="79"/>
    </location>
</feature>
<keyword evidence="13" id="KW-1185">Reference proteome</keyword>
<keyword evidence="5" id="KW-0547">Nucleotide-binding</keyword>
<dbReference type="GO" id="GO:0005886">
    <property type="term" value="C:plasma membrane"/>
    <property type="evidence" value="ECO:0007669"/>
    <property type="project" value="UniProtKB-SubCell"/>
</dbReference>
<dbReference type="SUPFAM" id="SSF90123">
    <property type="entry name" value="ABC transporter transmembrane region"/>
    <property type="match status" value="1"/>
</dbReference>
<dbReference type="GO" id="GO:0016887">
    <property type="term" value="F:ATP hydrolysis activity"/>
    <property type="evidence" value="ECO:0007669"/>
    <property type="project" value="InterPro"/>
</dbReference>
<feature type="transmembrane region" description="Helical" evidence="9">
    <location>
        <begin position="268"/>
        <end position="290"/>
    </location>
</feature>
<dbReference type="GO" id="GO:0015421">
    <property type="term" value="F:ABC-type oligopeptide transporter activity"/>
    <property type="evidence" value="ECO:0007669"/>
    <property type="project" value="TreeGrafter"/>
</dbReference>
<keyword evidence="3" id="KW-1003">Cell membrane</keyword>
<evidence type="ECO:0000256" key="8">
    <source>
        <dbReference type="ARBA" id="ARBA00023136"/>
    </source>
</evidence>
<dbReference type="PROSITE" id="PS50893">
    <property type="entry name" value="ABC_TRANSPORTER_2"/>
    <property type="match status" value="1"/>
</dbReference>
<protein>
    <submittedName>
        <fullName evidence="12">Multidrug ABC transporter ATP-binding protein</fullName>
    </submittedName>
</protein>
<evidence type="ECO:0000256" key="9">
    <source>
        <dbReference type="SAM" id="Phobius"/>
    </source>
</evidence>
<dbReference type="Pfam" id="PF00005">
    <property type="entry name" value="ABC_tran"/>
    <property type="match status" value="1"/>
</dbReference>
<feature type="transmembrane region" description="Helical" evidence="9">
    <location>
        <begin position="16"/>
        <end position="34"/>
    </location>
</feature>
<evidence type="ECO:0000256" key="5">
    <source>
        <dbReference type="ARBA" id="ARBA00022741"/>
    </source>
</evidence>
<dbReference type="GO" id="GO:0005524">
    <property type="term" value="F:ATP binding"/>
    <property type="evidence" value="ECO:0007669"/>
    <property type="project" value="UniProtKB-KW"/>
</dbReference>
<feature type="domain" description="ABC transmembrane type-1" evidence="11">
    <location>
        <begin position="19"/>
        <end position="301"/>
    </location>
</feature>
<dbReference type="PROSITE" id="PS00211">
    <property type="entry name" value="ABC_TRANSPORTER_1"/>
    <property type="match status" value="1"/>
</dbReference>
<evidence type="ECO:0000256" key="7">
    <source>
        <dbReference type="ARBA" id="ARBA00022989"/>
    </source>
</evidence>
<dbReference type="SUPFAM" id="SSF52540">
    <property type="entry name" value="P-loop containing nucleoside triphosphate hydrolases"/>
    <property type="match status" value="1"/>
</dbReference>
<dbReference type="STRING" id="263475.AMD00_05960"/>
<dbReference type="Gene3D" id="1.20.1560.10">
    <property type="entry name" value="ABC transporter type 1, transmembrane domain"/>
    <property type="match status" value="1"/>
</dbReference>
<evidence type="ECO:0000256" key="4">
    <source>
        <dbReference type="ARBA" id="ARBA00022692"/>
    </source>
</evidence>
<dbReference type="InterPro" id="IPR036640">
    <property type="entry name" value="ABC1_TM_sf"/>
</dbReference>
<dbReference type="InterPro" id="IPR017871">
    <property type="entry name" value="ABC_transporter-like_CS"/>
</dbReference>
<dbReference type="PROSITE" id="PS50929">
    <property type="entry name" value="ABC_TM1F"/>
    <property type="match status" value="1"/>
</dbReference>
<dbReference type="RefSeq" id="WP_053416136.1">
    <property type="nucleotide sequence ID" value="NZ_LILB01000001.1"/>
</dbReference>
<keyword evidence="2" id="KW-0813">Transport</keyword>
<sequence>MQAVKKILQFLKPYKWLAILGPLLMVVEVTMDLIQPTIMQHIIDTGIANQDHIYVVKMGILMIVSALVGLIGGVGCSIFSAKTAVHFATDIRKDLYDTITYFSSSNRDSFGAGKLITIMTSDVEALQRALMMTLKIFVRGPLLFLGSIVIVFMTARELFPLLLVVVPVLIICIYFFTKLSGAMFGKVQQAIDAVNTKLQENLAGIRVIKAFNRKRHQIEQFTDVNEQLTKRTITADQVVAVLMPLTMFVINMGIIAALWFGAIKVDNGTLQVGVILAFINYLTIIMNGLISSSMVLMQIARAFPSANRVHQILATPIDVQNAANPIQLEEVKGAVTFENVSFSYSKNGEQVLKNISFTAHSGDFIGIIGTTGSGKSTLVKMIPRLFDVDEGQILIDDIPLKQYDLETLRENIGFTPQKATLFSGSIKENLQYGNQKSLEKDMYKALDAASATEFVEKLKEDLKHNLTQGATNLSGGQRQRLALARALIRKPSILILDDTTSAVDSISEKNIQQAIATDYQKTTTFIVASKISSIMNANKILVMEDGAIVGMGTHEELLNNNTIYQEIYDTQVEKGGVLSE</sequence>
<evidence type="ECO:0000313" key="12">
    <source>
        <dbReference type="EMBL" id="KOO51964.1"/>
    </source>
</evidence>
<dbReference type="SMART" id="SM00382">
    <property type="entry name" value="AAA"/>
    <property type="match status" value="1"/>
</dbReference>
<keyword evidence="7 9" id="KW-1133">Transmembrane helix</keyword>
<dbReference type="PATRIC" id="fig|263475.3.peg.1622"/>
<comment type="subcellular location">
    <subcellularLocation>
        <location evidence="1">Cell membrane</location>
        <topology evidence="1">Multi-pass membrane protein</topology>
    </subcellularLocation>
</comment>
<dbReference type="AlphaFoldDB" id="A0A0M0LLR3"/>
<accession>A0A0M0LLR3</accession>
<dbReference type="Pfam" id="PF00664">
    <property type="entry name" value="ABC_membrane"/>
    <property type="match status" value="1"/>
</dbReference>
<comment type="caution">
    <text evidence="12">The sequence shown here is derived from an EMBL/GenBank/DDBJ whole genome shotgun (WGS) entry which is preliminary data.</text>
</comment>
<dbReference type="FunFam" id="1.20.1560.10:FF:000040">
    <property type="entry name" value="Multidrug ABC transporter ATP-binding protein"/>
    <property type="match status" value="1"/>
</dbReference>